<protein>
    <submittedName>
        <fullName evidence="1">Jg14643 protein</fullName>
    </submittedName>
</protein>
<dbReference type="AlphaFoldDB" id="A0A8S4QVJ5"/>
<comment type="caution">
    <text evidence="1">The sequence shown here is derived from an EMBL/GenBank/DDBJ whole genome shotgun (WGS) entry which is preliminary data.</text>
</comment>
<organism evidence="1 2">
    <name type="scientific">Pararge aegeria aegeria</name>
    <dbReference type="NCBI Taxonomy" id="348720"/>
    <lineage>
        <taxon>Eukaryota</taxon>
        <taxon>Metazoa</taxon>
        <taxon>Ecdysozoa</taxon>
        <taxon>Arthropoda</taxon>
        <taxon>Hexapoda</taxon>
        <taxon>Insecta</taxon>
        <taxon>Pterygota</taxon>
        <taxon>Neoptera</taxon>
        <taxon>Endopterygota</taxon>
        <taxon>Lepidoptera</taxon>
        <taxon>Glossata</taxon>
        <taxon>Ditrysia</taxon>
        <taxon>Papilionoidea</taxon>
        <taxon>Nymphalidae</taxon>
        <taxon>Satyrinae</taxon>
        <taxon>Satyrini</taxon>
        <taxon>Parargina</taxon>
        <taxon>Pararge</taxon>
    </lineage>
</organism>
<feature type="non-terminal residue" evidence="1">
    <location>
        <position position="1"/>
    </location>
</feature>
<evidence type="ECO:0000313" key="1">
    <source>
        <dbReference type="EMBL" id="CAH2217529.1"/>
    </source>
</evidence>
<evidence type="ECO:0000313" key="2">
    <source>
        <dbReference type="Proteomes" id="UP000838756"/>
    </source>
</evidence>
<gene>
    <name evidence="1" type="primary">jg14643</name>
    <name evidence="1" type="ORF">PAEG_LOCUS5418</name>
</gene>
<dbReference type="OrthoDB" id="7472934at2759"/>
<proteinExistence type="predicted"/>
<keyword evidence="2" id="KW-1185">Reference proteome</keyword>
<name>A0A8S4QVJ5_9NEOP</name>
<dbReference type="Proteomes" id="UP000838756">
    <property type="component" value="Unassembled WGS sequence"/>
</dbReference>
<accession>A0A8S4QVJ5</accession>
<reference evidence="1" key="1">
    <citation type="submission" date="2022-03" db="EMBL/GenBank/DDBJ databases">
        <authorList>
            <person name="Lindestad O."/>
        </authorList>
    </citation>
    <scope>NUCLEOTIDE SEQUENCE</scope>
</reference>
<sequence>DSTEPYVKESVKYPFDKFPQYWYASEESLRLHKKRKHPYAAMLNYNWFCSWGDYAPNS</sequence>
<dbReference type="EMBL" id="CAKXAJ010018230">
    <property type="protein sequence ID" value="CAH2217529.1"/>
    <property type="molecule type" value="Genomic_DNA"/>
</dbReference>